<dbReference type="OrthoDB" id="416093at2759"/>
<sequence>MSTPNSLLTLGFFVFFLSPIRCSAESSTCLTVYKKGGAPAVFRSPKCPRWNLFPDDNRRSQAVYNCQVAVHQGRRQSQEDRAVCALDVRIPFFGIA</sequence>
<dbReference type="OMA" id="CALDIHI"/>
<evidence type="ECO:0000313" key="3">
    <source>
        <dbReference type="Proteomes" id="UP000036987"/>
    </source>
</evidence>
<keyword evidence="1" id="KW-0732">Signal</keyword>
<reference evidence="3" key="1">
    <citation type="journal article" date="2016" name="Nature">
        <title>The genome of the seagrass Zostera marina reveals angiosperm adaptation to the sea.</title>
        <authorList>
            <person name="Olsen J.L."/>
            <person name="Rouze P."/>
            <person name="Verhelst B."/>
            <person name="Lin Y.-C."/>
            <person name="Bayer T."/>
            <person name="Collen J."/>
            <person name="Dattolo E."/>
            <person name="De Paoli E."/>
            <person name="Dittami S."/>
            <person name="Maumus F."/>
            <person name="Michel G."/>
            <person name="Kersting A."/>
            <person name="Lauritano C."/>
            <person name="Lohaus R."/>
            <person name="Toepel M."/>
            <person name="Tonon T."/>
            <person name="Vanneste K."/>
            <person name="Amirebrahimi M."/>
            <person name="Brakel J."/>
            <person name="Bostroem C."/>
            <person name="Chovatia M."/>
            <person name="Grimwood J."/>
            <person name="Jenkins J.W."/>
            <person name="Jueterbock A."/>
            <person name="Mraz A."/>
            <person name="Stam W.T."/>
            <person name="Tice H."/>
            <person name="Bornberg-Bauer E."/>
            <person name="Green P.J."/>
            <person name="Pearson G.A."/>
            <person name="Procaccini G."/>
            <person name="Duarte C.M."/>
            <person name="Schmutz J."/>
            <person name="Reusch T.B.H."/>
            <person name="Van de Peer Y."/>
        </authorList>
    </citation>
    <scope>NUCLEOTIDE SEQUENCE [LARGE SCALE GENOMIC DNA]</scope>
    <source>
        <strain evidence="3">cv. Finnish</strain>
    </source>
</reference>
<evidence type="ECO:0008006" key="4">
    <source>
        <dbReference type="Google" id="ProtNLM"/>
    </source>
</evidence>
<evidence type="ECO:0000313" key="2">
    <source>
        <dbReference type="EMBL" id="KMZ56408.1"/>
    </source>
</evidence>
<evidence type="ECO:0000256" key="1">
    <source>
        <dbReference type="SAM" id="SignalP"/>
    </source>
</evidence>
<dbReference type="AlphaFoldDB" id="A0A0K9NIF8"/>
<organism evidence="2 3">
    <name type="scientific">Zostera marina</name>
    <name type="common">Eelgrass</name>
    <dbReference type="NCBI Taxonomy" id="29655"/>
    <lineage>
        <taxon>Eukaryota</taxon>
        <taxon>Viridiplantae</taxon>
        <taxon>Streptophyta</taxon>
        <taxon>Embryophyta</taxon>
        <taxon>Tracheophyta</taxon>
        <taxon>Spermatophyta</taxon>
        <taxon>Magnoliopsida</taxon>
        <taxon>Liliopsida</taxon>
        <taxon>Zosteraceae</taxon>
        <taxon>Zostera</taxon>
    </lineage>
</organism>
<dbReference type="EMBL" id="LFYR01002184">
    <property type="protein sequence ID" value="KMZ56408.1"/>
    <property type="molecule type" value="Genomic_DNA"/>
</dbReference>
<name>A0A0K9NIF8_ZOSMR</name>
<proteinExistence type="predicted"/>
<gene>
    <name evidence="2" type="ORF">ZOSMA_95G00010</name>
</gene>
<keyword evidence="3" id="KW-1185">Reference proteome</keyword>
<feature type="chain" id="PRO_5005527009" description="Secreted protein" evidence="1">
    <location>
        <begin position="25"/>
        <end position="96"/>
    </location>
</feature>
<feature type="signal peptide" evidence="1">
    <location>
        <begin position="1"/>
        <end position="24"/>
    </location>
</feature>
<accession>A0A0K9NIF8</accession>
<protein>
    <recommendedName>
        <fullName evidence="4">Secreted protein</fullName>
    </recommendedName>
</protein>
<dbReference type="Proteomes" id="UP000036987">
    <property type="component" value="Unassembled WGS sequence"/>
</dbReference>
<dbReference type="STRING" id="29655.A0A0K9NIF8"/>
<comment type="caution">
    <text evidence="2">The sequence shown here is derived from an EMBL/GenBank/DDBJ whole genome shotgun (WGS) entry which is preliminary data.</text>
</comment>